<evidence type="ECO:0000256" key="5">
    <source>
        <dbReference type="ARBA" id="ARBA00023136"/>
    </source>
</evidence>
<dbReference type="InterPro" id="IPR013098">
    <property type="entry name" value="Ig_I-set"/>
</dbReference>
<dbReference type="PANTHER" id="PTHR24416">
    <property type="entry name" value="TYROSINE-PROTEIN KINASE RECEPTOR"/>
    <property type="match status" value="1"/>
</dbReference>
<dbReference type="PANTHER" id="PTHR24416:SF611">
    <property type="entry name" value="TYROSINE-PROTEIN KINASE TRANSMEMBRANE RECEPTOR ROR"/>
    <property type="match status" value="1"/>
</dbReference>
<evidence type="ECO:0000313" key="17">
    <source>
        <dbReference type="EMBL" id="KAG7309252.1"/>
    </source>
</evidence>
<evidence type="ECO:0000256" key="9">
    <source>
        <dbReference type="ARBA" id="ARBA00023319"/>
    </source>
</evidence>
<dbReference type="Proteomes" id="UP000823941">
    <property type="component" value="Chromosome 7"/>
</dbReference>
<keyword evidence="14" id="KW-0732">Signal</keyword>
<comment type="caution">
    <text evidence="17">The sequence shown here is derived from an EMBL/GenBank/DDBJ whole genome shotgun (WGS) entry which is preliminary data.</text>
</comment>
<comment type="subcellular location">
    <subcellularLocation>
        <location evidence="1">Membrane</location>
        <topology evidence="1">Single-pass membrane protein</topology>
    </subcellularLocation>
</comment>
<dbReference type="InterPro" id="IPR007110">
    <property type="entry name" value="Ig-like_dom"/>
</dbReference>
<feature type="domain" description="Ig-like" evidence="16">
    <location>
        <begin position="148"/>
        <end position="226"/>
    </location>
</feature>
<keyword evidence="8" id="KW-0325">Glycoprotein</keyword>
<feature type="domain" description="Ig-like" evidence="16">
    <location>
        <begin position="245"/>
        <end position="323"/>
    </location>
</feature>
<feature type="region of interest" description="Disordered" evidence="12">
    <location>
        <begin position="676"/>
        <end position="741"/>
    </location>
</feature>
<dbReference type="PROSITE" id="PS50011">
    <property type="entry name" value="PROTEIN_KINASE_DOM"/>
    <property type="match status" value="1"/>
</dbReference>
<feature type="signal peptide" evidence="14">
    <location>
        <begin position="1"/>
        <end position="16"/>
    </location>
</feature>
<dbReference type="SUPFAM" id="SSF56112">
    <property type="entry name" value="Protein kinase-like (PK-like)"/>
    <property type="match status" value="1"/>
</dbReference>
<keyword evidence="4 13" id="KW-1133">Transmembrane helix</keyword>
<feature type="chain" id="PRO_5046496516" description="receptor protein-tyrosine kinase" evidence="14">
    <location>
        <begin position="17"/>
        <end position="896"/>
    </location>
</feature>
<dbReference type="Gene3D" id="1.10.510.10">
    <property type="entry name" value="Transferase(Phosphotransferase) domain 1"/>
    <property type="match status" value="1"/>
</dbReference>
<dbReference type="Gene3D" id="2.60.40.10">
    <property type="entry name" value="Immunoglobulins"/>
    <property type="match status" value="4"/>
</dbReference>
<evidence type="ECO:0000256" key="4">
    <source>
        <dbReference type="ARBA" id="ARBA00022989"/>
    </source>
</evidence>
<dbReference type="Pfam" id="PF07679">
    <property type="entry name" value="I-set"/>
    <property type="match status" value="2"/>
</dbReference>
<dbReference type="Gene3D" id="3.30.200.20">
    <property type="entry name" value="Phosphorylase Kinase, domain 1"/>
    <property type="match status" value="1"/>
</dbReference>
<evidence type="ECO:0000256" key="3">
    <source>
        <dbReference type="ARBA" id="ARBA00022692"/>
    </source>
</evidence>
<keyword evidence="7" id="KW-0675">Receptor</keyword>
<dbReference type="InterPro" id="IPR036179">
    <property type="entry name" value="Ig-like_dom_sf"/>
</dbReference>
<dbReference type="PROSITE" id="PS00107">
    <property type="entry name" value="PROTEIN_KINASE_ATP"/>
    <property type="match status" value="1"/>
</dbReference>
<evidence type="ECO:0000256" key="2">
    <source>
        <dbReference type="ARBA" id="ARBA00011902"/>
    </source>
</evidence>
<evidence type="ECO:0000259" key="15">
    <source>
        <dbReference type="PROSITE" id="PS50011"/>
    </source>
</evidence>
<dbReference type="Pfam" id="PF13927">
    <property type="entry name" value="Ig_3"/>
    <property type="match status" value="1"/>
</dbReference>
<evidence type="ECO:0000313" key="18">
    <source>
        <dbReference type="Proteomes" id="UP000823941"/>
    </source>
</evidence>
<sequence length="896" mass="99604">MIVLYLFAISISVTGANESAMVSTIQEDMVPPVIVGHPSEVTHLVTRSSFPERGSIAPNYMRMEYISTAITMVCRAEGPDIQYSWKKDDKPVNTSGSRITLTPTGDLVITAPSEHDSGAYQCFATNDLGTAASTVGLLKHVWIGLPLPKSQWITHVNVTHGDPLKLQCPQVKGFPEPSYVWDKSDDERVTQGPSGELWLSYVNDEEVKGNQITCYARTTYIRENVQTFAVAVKEDESINVRITKPVKLYVTEKLEVVSGDTATIYCIFGGRSKVSWFRNGLSISQEPEVSISYNGRVLTIARVSAADAGVRSCGVRRKNNRTSVFVDTELIVNDKPRLKTKPRSMTLPVGKTINITCDATGKPQPRISWFFNGKLLGKFENSTSAYEIDHDWLIISAAGYNNTGNYACTAVNKVGTDYDNFYILVTQVTEASLVLTIVSGVVCALMILIIAYISCIWLKNRRGKSSPCREDIMLNRVLPITTYFADAWQFNRGRALLLDRLGHGHFGRVYSAQAVFKGKHGKTRHQVAVKTVMADAPASAVTDLVHEMSIMKRLGQHPHVVQLIGCCTDMSPIFLIMELLKETLHEYLRRVHSLKYYELPADHEQRASSQQLLSYGRQVALGMKYVSEQGIIHRDLACRNVLLSEDGVCKIGDFGLSRDVNKEDIYVRQTNIALPIRTMEGDRDRPPPAPPDPDVSDPLSPLPPPYSPLSNGDEELEQNRRKRPITNDSEDETPTVKSIKTSIGRARYSAMDRPPYLVHVSRYEQESNSGSTMHPIKFGQLLMRLKITNIMQDGIKRVGRNRVAVEFKSPESANAFIVHPELTLKGYLTSIPTYNITRMGMVKELPSEWSEEDIISNLTVPAGCVSPGYSQTVALISQGLSPSEMTDPMAMVARQS</sequence>
<dbReference type="Pfam" id="PF07714">
    <property type="entry name" value="PK_Tyr_Ser-Thr"/>
    <property type="match status" value="1"/>
</dbReference>
<evidence type="ECO:0000256" key="6">
    <source>
        <dbReference type="ARBA" id="ARBA00023157"/>
    </source>
</evidence>
<dbReference type="InterPro" id="IPR001245">
    <property type="entry name" value="Ser-Thr/Tyr_kinase_cat_dom"/>
</dbReference>
<dbReference type="SUPFAM" id="SSF48726">
    <property type="entry name" value="Immunoglobulin"/>
    <property type="match status" value="3"/>
</dbReference>
<proteinExistence type="predicted"/>
<dbReference type="InterPro" id="IPR003598">
    <property type="entry name" value="Ig_sub2"/>
</dbReference>
<dbReference type="PROSITE" id="PS00109">
    <property type="entry name" value="PROTEIN_KINASE_TYR"/>
    <property type="match status" value="1"/>
</dbReference>
<dbReference type="InterPro" id="IPR000719">
    <property type="entry name" value="Prot_kinase_dom"/>
</dbReference>
<feature type="domain" description="Ig-like" evidence="16">
    <location>
        <begin position="38"/>
        <end position="136"/>
    </location>
</feature>
<evidence type="ECO:0000256" key="11">
    <source>
        <dbReference type="PROSITE-ProRule" id="PRU10141"/>
    </source>
</evidence>
<feature type="domain" description="Protein kinase" evidence="15">
    <location>
        <begin position="495"/>
        <end position="822"/>
    </location>
</feature>
<dbReference type="InterPro" id="IPR003599">
    <property type="entry name" value="Ig_sub"/>
</dbReference>
<dbReference type="InterPro" id="IPR020635">
    <property type="entry name" value="Tyr_kinase_cat_dom"/>
</dbReference>
<evidence type="ECO:0000256" key="12">
    <source>
        <dbReference type="SAM" id="MobiDB-lite"/>
    </source>
</evidence>
<keyword evidence="6" id="KW-1015">Disulfide bond</keyword>
<evidence type="ECO:0000256" key="8">
    <source>
        <dbReference type="ARBA" id="ARBA00023180"/>
    </source>
</evidence>
<name>A0ABQ7QW35_PLUXY</name>
<feature type="binding site" evidence="11">
    <location>
        <position position="530"/>
    </location>
    <ligand>
        <name>ATP</name>
        <dbReference type="ChEBI" id="CHEBI:30616"/>
    </ligand>
</feature>
<keyword evidence="11" id="KW-0547">Nucleotide-binding</keyword>
<evidence type="ECO:0000256" key="10">
    <source>
        <dbReference type="ARBA" id="ARBA00051243"/>
    </source>
</evidence>
<gene>
    <name evidence="17" type="ORF">JYU34_005185</name>
</gene>
<keyword evidence="5 13" id="KW-0472">Membrane</keyword>
<dbReference type="InterPro" id="IPR017441">
    <property type="entry name" value="Protein_kinase_ATP_BS"/>
</dbReference>
<accession>A0ABQ7QW35</accession>
<dbReference type="PROSITE" id="PS50835">
    <property type="entry name" value="IG_LIKE"/>
    <property type="match status" value="4"/>
</dbReference>
<evidence type="ECO:0000256" key="13">
    <source>
        <dbReference type="SAM" id="Phobius"/>
    </source>
</evidence>
<keyword evidence="18" id="KW-1185">Reference proteome</keyword>
<evidence type="ECO:0000259" key="16">
    <source>
        <dbReference type="PROSITE" id="PS50835"/>
    </source>
</evidence>
<dbReference type="InterPro" id="IPR013783">
    <property type="entry name" value="Ig-like_fold"/>
</dbReference>
<evidence type="ECO:0000256" key="7">
    <source>
        <dbReference type="ARBA" id="ARBA00023170"/>
    </source>
</evidence>
<dbReference type="InterPro" id="IPR008266">
    <property type="entry name" value="Tyr_kinase_AS"/>
</dbReference>
<dbReference type="SMART" id="SM00408">
    <property type="entry name" value="IGc2"/>
    <property type="match status" value="4"/>
</dbReference>
<reference evidence="17 18" key="1">
    <citation type="submission" date="2021-06" db="EMBL/GenBank/DDBJ databases">
        <title>A haploid diamondback moth (Plutella xylostella L.) genome assembly resolves 31 chromosomes and identifies a diamide resistance mutation.</title>
        <authorList>
            <person name="Ward C.M."/>
            <person name="Perry K.D."/>
            <person name="Baker G."/>
            <person name="Powis K."/>
            <person name="Heckel D.G."/>
            <person name="Baxter S.W."/>
        </authorList>
    </citation>
    <scope>NUCLEOTIDE SEQUENCE [LARGE SCALE GENOMIC DNA]</scope>
    <source>
        <strain evidence="17 18">LV</strain>
        <tissue evidence="17">Single pupa</tissue>
    </source>
</reference>
<dbReference type="EC" id="2.7.10.1" evidence="2"/>
<dbReference type="SMART" id="SM00219">
    <property type="entry name" value="TyrKc"/>
    <property type="match status" value="1"/>
</dbReference>
<keyword evidence="9" id="KW-0393">Immunoglobulin domain</keyword>
<dbReference type="InterPro" id="IPR011009">
    <property type="entry name" value="Kinase-like_dom_sf"/>
</dbReference>
<evidence type="ECO:0000256" key="1">
    <source>
        <dbReference type="ARBA" id="ARBA00004167"/>
    </source>
</evidence>
<protein>
    <recommendedName>
        <fullName evidence="2">receptor protein-tyrosine kinase</fullName>
        <ecNumber evidence="2">2.7.10.1</ecNumber>
    </recommendedName>
</protein>
<dbReference type="InterPro" id="IPR050122">
    <property type="entry name" value="RTK"/>
</dbReference>
<organism evidence="17 18">
    <name type="scientific">Plutella xylostella</name>
    <name type="common">Diamondback moth</name>
    <name type="synonym">Plutella maculipennis</name>
    <dbReference type="NCBI Taxonomy" id="51655"/>
    <lineage>
        <taxon>Eukaryota</taxon>
        <taxon>Metazoa</taxon>
        <taxon>Ecdysozoa</taxon>
        <taxon>Arthropoda</taxon>
        <taxon>Hexapoda</taxon>
        <taxon>Insecta</taxon>
        <taxon>Pterygota</taxon>
        <taxon>Neoptera</taxon>
        <taxon>Endopterygota</taxon>
        <taxon>Lepidoptera</taxon>
        <taxon>Glossata</taxon>
        <taxon>Ditrysia</taxon>
        <taxon>Yponomeutoidea</taxon>
        <taxon>Plutellidae</taxon>
        <taxon>Plutella</taxon>
    </lineage>
</organism>
<evidence type="ECO:0000256" key="14">
    <source>
        <dbReference type="SAM" id="SignalP"/>
    </source>
</evidence>
<feature type="domain" description="Ig-like" evidence="16">
    <location>
        <begin position="336"/>
        <end position="426"/>
    </location>
</feature>
<keyword evidence="3 13" id="KW-0812">Transmembrane</keyword>
<keyword evidence="11" id="KW-0067">ATP-binding</keyword>
<dbReference type="SMART" id="SM00409">
    <property type="entry name" value="IG"/>
    <property type="match status" value="3"/>
</dbReference>
<feature type="transmembrane region" description="Helical" evidence="13">
    <location>
        <begin position="433"/>
        <end position="458"/>
    </location>
</feature>
<dbReference type="EMBL" id="JAHIBW010000007">
    <property type="protein sequence ID" value="KAG7309252.1"/>
    <property type="molecule type" value="Genomic_DNA"/>
</dbReference>
<comment type="catalytic activity">
    <reaction evidence="10">
        <text>L-tyrosyl-[protein] + ATP = O-phospho-L-tyrosyl-[protein] + ADP + H(+)</text>
        <dbReference type="Rhea" id="RHEA:10596"/>
        <dbReference type="Rhea" id="RHEA-COMP:10136"/>
        <dbReference type="Rhea" id="RHEA-COMP:20101"/>
        <dbReference type="ChEBI" id="CHEBI:15378"/>
        <dbReference type="ChEBI" id="CHEBI:30616"/>
        <dbReference type="ChEBI" id="CHEBI:46858"/>
        <dbReference type="ChEBI" id="CHEBI:61978"/>
        <dbReference type="ChEBI" id="CHEBI:456216"/>
        <dbReference type="EC" id="2.7.10.1"/>
    </reaction>
</comment>